<dbReference type="RefSeq" id="WP_076387261.1">
    <property type="nucleotide sequence ID" value="NZ_FTOI01000008.1"/>
</dbReference>
<dbReference type="AlphaFoldDB" id="A0A1N7MDN1"/>
<dbReference type="InterPro" id="IPR021466">
    <property type="entry name" value="Put_rhamnosyl_transferase"/>
</dbReference>
<dbReference type="GO" id="GO:0016740">
    <property type="term" value="F:transferase activity"/>
    <property type="evidence" value="ECO:0007669"/>
    <property type="project" value="UniProtKB-KW"/>
</dbReference>
<evidence type="ECO:0000313" key="1">
    <source>
        <dbReference type="EMBL" id="SIS84099.1"/>
    </source>
</evidence>
<evidence type="ECO:0000313" key="2">
    <source>
        <dbReference type="Proteomes" id="UP000185839"/>
    </source>
</evidence>
<keyword evidence="1" id="KW-0808">Transferase</keyword>
<proteinExistence type="predicted"/>
<sequence length="270" mass="32211">MSFIHVITTRFNVPTSVWTVTRGGAKPLSEEWLKDRFEIFQKYCLPSFKNQSNKNFIWLVFFDANTPKKYMHEIEKIEKEFSLFQPVFVQNFEDLQSKALEIIPTFFQDETQFLISTDLDNDDLLHREFIETVQEKFEPKHDLVIDLKRGLQLTKTSESNAFINVFYMVANPFISLVEEKNNFGTVVKEEHLKYRNYKNYTAFDSEPRFIQYIHSHNLVNNSEENAKRIANFDFSDYGIAKENEFKISKSEVLIFNIKRKWRLLNKMIHK</sequence>
<gene>
    <name evidence="1" type="ORF">SAMN05421789_10888</name>
</gene>
<keyword evidence="2" id="KW-1185">Reference proteome</keyword>
<name>A0A1N7MDN1_9FLAO</name>
<dbReference type="STRING" id="713588.SAMN05421789_10888"/>
<dbReference type="Pfam" id="PF11316">
    <property type="entry name" value="Rhamno_transf"/>
    <property type="match status" value="1"/>
</dbReference>
<protein>
    <submittedName>
        <fullName evidence="1">Putative rhamnosyl transferase</fullName>
    </submittedName>
</protein>
<reference evidence="2" key="1">
    <citation type="submission" date="2017-01" db="EMBL/GenBank/DDBJ databases">
        <authorList>
            <person name="Varghese N."/>
            <person name="Submissions S."/>
        </authorList>
    </citation>
    <scope>NUCLEOTIDE SEQUENCE [LARGE SCALE GENOMIC DNA]</scope>
    <source>
        <strain evidence="2">DSM 23145</strain>
    </source>
</reference>
<dbReference type="Proteomes" id="UP000185839">
    <property type="component" value="Unassembled WGS sequence"/>
</dbReference>
<dbReference type="EMBL" id="FTOI01000008">
    <property type="protein sequence ID" value="SIS84099.1"/>
    <property type="molecule type" value="Genomic_DNA"/>
</dbReference>
<organism evidence="1 2">
    <name type="scientific">Kaistella chaponensis</name>
    <dbReference type="NCBI Taxonomy" id="713588"/>
    <lineage>
        <taxon>Bacteria</taxon>
        <taxon>Pseudomonadati</taxon>
        <taxon>Bacteroidota</taxon>
        <taxon>Flavobacteriia</taxon>
        <taxon>Flavobacteriales</taxon>
        <taxon>Weeksellaceae</taxon>
        <taxon>Chryseobacterium group</taxon>
        <taxon>Kaistella</taxon>
    </lineage>
</organism>
<accession>A0A1N7MDN1</accession>
<dbReference type="OrthoDB" id="9771846at2"/>